<dbReference type="EMBL" id="JACCKB010000002">
    <property type="protein sequence ID" value="NYZ64669.1"/>
    <property type="molecule type" value="Genomic_DNA"/>
</dbReference>
<dbReference type="Gene3D" id="1.10.10.2830">
    <property type="match status" value="1"/>
</dbReference>
<evidence type="ECO:0000313" key="2">
    <source>
        <dbReference type="EMBL" id="NYZ64669.1"/>
    </source>
</evidence>
<dbReference type="Proteomes" id="UP000569732">
    <property type="component" value="Unassembled WGS sequence"/>
</dbReference>
<dbReference type="GO" id="GO:0007059">
    <property type="term" value="P:chromosome segregation"/>
    <property type="evidence" value="ECO:0007669"/>
    <property type="project" value="TreeGrafter"/>
</dbReference>
<proteinExistence type="predicted"/>
<dbReference type="GO" id="GO:0005694">
    <property type="term" value="C:chromosome"/>
    <property type="evidence" value="ECO:0007669"/>
    <property type="project" value="TreeGrafter"/>
</dbReference>
<dbReference type="Pfam" id="PF17762">
    <property type="entry name" value="HTH_ParB"/>
    <property type="match status" value="1"/>
</dbReference>
<gene>
    <name evidence="2" type="ORF">H0A36_01535</name>
</gene>
<dbReference type="InterPro" id="IPR001387">
    <property type="entry name" value="Cro/C1-type_HTH"/>
</dbReference>
<accession>A0A853HW81</accession>
<keyword evidence="3" id="KW-1185">Reference proteome</keyword>
<dbReference type="InterPro" id="IPR041468">
    <property type="entry name" value="HTH_ParB/Spo0J"/>
</dbReference>
<comment type="caution">
    <text evidence="2">The sequence shown here is derived from an EMBL/GenBank/DDBJ whole genome shotgun (WGS) entry which is preliminary data.</text>
</comment>
<dbReference type="GO" id="GO:0045881">
    <property type="term" value="P:positive regulation of sporulation resulting in formation of a cellular spore"/>
    <property type="evidence" value="ECO:0007669"/>
    <property type="project" value="TreeGrafter"/>
</dbReference>
<dbReference type="InterPro" id="IPR050336">
    <property type="entry name" value="Chromosome_partition/occlusion"/>
</dbReference>
<dbReference type="SUPFAM" id="SSF109709">
    <property type="entry name" value="KorB DNA-binding domain-like"/>
    <property type="match status" value="1"/>
</dbReference>
<dbReference type="PANTHER" id="PTHR33375:SF1">
    <property type="entry name" value="CHROMOSOME-PARTITIONING PROTEIN PARB-RELATED"/>
    <property type="match status" value="1"/>
</dbReference>
<protein>
    <submittedName>
        <fullName evidence="2">Helix-turn-helix domain-containing protein</fullName>
    </submittedName>
</protein>
<organism evidence="2 3">
    <name type="scientific">Spartinivicinus marinus</name>
    <dbReference type="NCBI Taxonomy" id="2994442"/>
    <lineage>
        <taxon>Bacteria</taxon>
        <taxon>Pseudomonadati</taxon>
        <taxon>Pseudomonadota</taxon>
        <taxon>Gammaproteobacteria</taxon>
        <taxon>Oceanospirillales</taxon>
        <taxon>Zooshikellaceae</taxon>
        <taxon>Spartinivicinus</taxon>
    </lineage>
</organism>
<evidence type="ECO:0000313" key="3">
    <source>
        <dbReference type="Proteomes" id="UP000569732"/>
    </source>
</evidence>
<dbReference type="RefSeq" id="WP_180566709.1">
    <property type="nucleotide sequence ID" value="NZ_JACCKB010000002.1"/>
</dbReference>
<feature type="domain" description="HTH cro/C1-type" evidence="1">
    <location>
        <begin position="15"/>
        <end position="38"/>
    </location>
</feature>
<reference evidence="2 3" key="1">
    <citation type="submission" date="2020-07" db="EMBL/GenBank/DDBJ databases">
        <title>Endozoicomonas sp. nov., isolated from sediment.</title>
        <authorList>
            <person name="Gu T."/>
        </authorList>
    </citation>
    <scope>NUCLEOTIDE SEQUENCE [LARGE SCALE GENOMIC DNA]</scope>
    <source>
        <strain evidence="2 3">SM1973</strain>
    </source>
</reference>
<dbReference type="AlphaFoldDB" id="A0A853HW81"/>
<sequence length="162" mass="18675">MDDFWLQVDECKKLKAQGLTQKQIASQLGVSRSEISHWSRFATLNPMVKALLKVHRFKSSYIRHIVTLKEPQMQMQLIRLAAQNHWSVRKLEIEVKHLKEKKDGLFSVIDKSYQDIGKAVNQKTGLMVVVKERPGHKEEGLVAIVFKSKVELASILEKLAYH</sequence>
<dbReference type="PANTHER" id="PTHR33375">
    <property type="entry name" value="CHROMOSOME-PARTITIONING PROTEIN PARB-RELATED"/>
    <property type="match status" value="1"/>
</dbReference>
<evidence type="ECO:0000259" key="1">
    <source>
        <dbReference type="PROSITE" id="PS50943"/>
    </source>
</evidence>
<name>A0A853HW81_9GAMM</name>
<dbReference type="PROSITE" id="PS50943">
    <property type="entry name" value="HTH_CROC1"/>
    <property type="match status" value="1"/>
</dbReference>